<proteinExistence type="predicted"/>
<organism evidence="2 3">
    <name type="scientific">Taishania pollutisoli</name>
    <dbReference type="NCBI Taxonomy" id="2766479"/>
    <lineage>
        <taxon>Bacteria</taxon>
        <taxon>Pseudomonadati</taxon>
        <taxon>Bacteroidota</taxon>
        <taxon>Flavobacteriia</taxon>
        <taxon>Flavobacteriales</taxon>
        <taxon>Crocinitomicaceae</taxon>
        <taxon>Taishania</taxon>
    </lineage>
</organism>
<gene>
    <name evidence="2" type="ORF">H9Y05_10905</name>
</gene>
<protein>
    <submittedName>
        <fullName evidence="2">Methyltransferase domain-containing protein</fullName>
    </submittedName>
</protein>
<evidence type="ECO:0000259" key="1">
    <source>
        <dbReference type="Pfam" id="PF08241"/>
    </source>
</evidence>
<accession>A0A8J6P9W8</accession>
<dbReference type="GO" id="GO:0008757">
    <property type="term" value="F:S-adenosylmethionine-dependent methyltransferase activity"/>
    <property type="evidence" value="ECO:0007669"/>
    <property type="project" value="InterPro"/>
</dbReference>
<dbReference type="EMBL" id="JACVEL010000007">
    <property type="protein sequence ID" value="MBC9812976.1"/>
    <property type="molecule type" value="Genomic_DNA"/>
</dbReference>
<dbReference type="GO" id="GO:0032259">
    <property type="term" value="P:methylation"/>
    <property type="evidence" value="ECO:0007669"/>
    <property type="project" value="UniProtKB-KW"/>
</dbReference>
<dbReference type="Gene3D" id="3.40.50.150">
    <property type="entry name" value="Vaccinia Virus protein VP39"/>
    <property type="match status" value="1"/>
</dbReference>
<dbReference type="RefSeq" id="WP_163491080.1">
    <property type="nucleotide sequence ID" value="NZ_JACVEL010000007.1"/>
</dbReference>
<keyword evidence="2" id="KW-0808">Transferase</keyword>
<sequence length="258" mass="29039">MNTTDYTKAQGHWVLARMGKKVLRPGGKELTHQLVRSLEITTEDHIAEFAPGLGFTASISLKNMPFSYVGIDANQEAIRYLKQKVTGRNVEFIEGNAASTPLTAGSKDKVYGEAMLTMHADHRKSEIIKEAHRILKKGGLYAIHELGLTPNDLSEDMKATIQKDLALAIKVNARPLTEAEWITLLESEGFRIRKTERNTMHLLEPSRIIDDEGVFRALKIGLKLLTNPGARKRIIHMRKTFKKHQQHMNAIVIIAEKI</sequence>
<evidence type="ECO:0000313" key="2">
    <source>
        <dbReference type="EMBL" id="MBC9812976.1"/>
    </source>
</evidence>
<dbReference type="SUPFAM" id="SSF53335">
    <property type="entry name" value="S-adenosyl-L-methionine-dependent methyltransferases"/>
    <property type="match status" value="1"/>
</dbReference>
<dbReference type="Pfam" id="PF08241">
    <property type="entry name" value="Methyltransf_11"/>
    <property type="match status" value="1"/>
</dbReference>
<dbReference type="Proteomes" id="UP000652681">
    <property type="component" value="Unassembled WGS sequence"/>
</dbReference>
<keyword evidence="3" id="KW-1185">Reference proteome</keyword>
<dbReference type="CDD" id="cd02440">
    <property type="entry name" value="AdoMet_MTases"/>
    <property type="match status" value="1"/>
</dbReference>
<feature type="domain" description="Methyltransferase type 11" evidence="1">
    <location>
        <begin position="49"/>
        <end position="143"/>
    </location>
</feature>
<dbReference type="InterPro" id="IPR029063">
    <property type="entry name" value="SAM-dependent_MTases_sf"/>
</dbReference>
<dbReference type="AlphaFoldDB" id="A0A8J6P9W8"/>
<reference evidence="2" key="1">
    <citation type="submission" date="2020-09" db="EMBL/GenBank/DDBJ databases">
        <title>Taishania pollutisoli gen. nov., sp. nov., Isolated from Tetrabromobisphenol A-Contaminated Soil.</title>
        <authorList>
            <person name="Chen Q."/>
        </authorList>
    </citation>
    <scope>NUCLEOTIDE SEQUENCE</scope>
    <source>
        <strain evidence="2">CZZ-1</strain>
    </source>
</reference>
<keyword evidence="2" id="KW-0489">Methyltransferase</keyword>
<evidence type="ECO:0000313" key="3">
    <source>
        <dbReference type="Proteomes" id="UP000652681"/>
    </source>
</evidence>
<comment type="caution">
    <text evidence="2">The sequence shown here is derived from an EMBL/GenBank/DDBJ whole genome shotgun (WGS) entry which is preliminary data.</text>
</comment>
<dbReference type="InterPro" id="IPR013216">
    <property type="entry name" value="Methyltransf_11"/>
</dbReference>
<name>A0A8J6P9W8_9FLAO</name>